<dbReference type="InterPro" id="IPR014195">
    <property type="entry name" value="Spore_III_AG"/>
</dbReference>
<dbReference type="NCBIfam" id="TIGR02830">
    <property type="entry name" value="spore_III_AG"/>
    <property type="match status" value="1"/>
</dbReference>
<gene>
    <name evidence="2" type="primary">spoIIIAG</name>
    <name evidence="2" type="ORF">PACILC2_44790</name>
</gene>
<keyword evidence="1" id="KW-0812">Transmembrane</keyword>
<evidence type="ECO:0000313" key="3">
    <source>
        <dbReference type="Proteomes" id="UP000680304"/>
    </source>
</evidence>
<keyword evidence="1" id="KW-1133">Transmembrane helix</keyword>
<evidence type="ECO:0000256" key="1">
    <source>
        <dbReference type="SAM" id="Phobius"/>
    </source>
</evidence>
<keyword evidence="1" id="KW-0472">Membrane</keyword>
<dbReference type="Proteomes" id="UP000680304">
    <property type="component" value="Unassembled WGS sequence"/>
</dbReference>
<dbReference type="EMBL" id="BOVJ01000158">
    <property type="protein sequence ID" value="GIQ65911.1"/>
    <property type="molecule type" value="Genomic_DNA"/>
</dbReference>
<protein>
    <submittedName>
        <fullName evidence="2">Stage III sporulation protein AG</fullName>
    </submittedName>
</protein>
<sequence length="212" mass="23197">MKVAKWLEGLEALVGGGPGGPKRVRTFRWLLVIGGIGAALMLLSSFLNVKQVEPVADQPPSASGDEAAWAARNDVETPFEAIERPLENRIKEILEKIVGVGTVDVLVTIDSTEEVVYEKNENFSQQVTDENDKNGGRRHITSVTRDGQVVIYEESGDQQPVVTKKIKPKIRGILIVARGAEDATVRRLILDAVQKGIRVPVNSISVVPRKQQ</sequence>
<keyword evidence="3" id="KW-1185">Reference proteome</keyword>
<comment type="caution">
    <text evidence="2">The sequence shown here is derived from an EMBL/GenBank/DDBJ whole genome shotgun (WGS) entry which is preliminary data.</text>
</comment>
<feature type="transmembrane region" description="Helical" evidence="1">
    <location>
        <begin position="29"/>
        <end position="47"/>
    </location>
</feature>
<organism evidence="2 3">
    <name type="scientific">Paenibacillus cisolokensis</name>
    <dbReference type="NCBI Taxonomy" id="1658519"/>
    <lineage>
        <taxon>Bacteria</taxon>
        <taxon>Bacillati</taxon>
        <taxon>Bacillota</taxon>
        <taxon>Bacilli</taxon>
        <taxon>Bacillales</taxon>
        <taxon>Paenibacillaceae</taxon>
        <taxon>Paenibacillus</taxon>
    </lineage>
</organism>
<name>A0ABQ4NDF7_9BACL</name>
<accession>A0ABQ4NDF7</accession>
<reference evidence="2 3" key="1">
    <citation type="submission" date="2021-04" db="EMBL/GenBank/DDBJ databases">
        <title>Draft genome sequence of Paenibacillus cisolokensis, LC2-13A.</title>
        <authorList>
            <person name="Uke A."/>
            <person name="Chhe C."/>
            <person name="Baramee S."/>
            <person name="Kosugi A."/>
        </authorList>
    </citation>
    <scope>NUCLEOTIDE SEQUENCE [LARGE SCALE GENOMIC DNA]</scope>
    <source>
        <strain evidence="2 3">LC2-13A</strain>
    </source>
</reference>
<proteinExistence type="predicted"/>
<evidence type="ECO:0000313" key="2">
    <source>
        <dbReference type="EMBL" id="GIQ65911.1"/>
    </source>
</evidence>